<dbReference type="Pfam" id="PF02518">
    <property type="entry name" value="HATPase_c"/>
    <property type="match status" value="1"/>
</dbReference>
<feature type="region of interest" description="Disordered" evidence="17">
    <location>
        <begin position="1017"/>
        <end position="1076"/>
    </location>
</feature>
<keyword evidence="7" id="KW-0812">Transmembrane</keyword>
<dbReference type="InterPro" id="IPR003661">
    <property type="entry name" value="HisK_dim/P_dom"/>
</dbReference>
<evidence type="ECO:0000256" key="16">
    <source>
        <dbReference type="SAM" id="Coils"/>
    </source>
</evidence>
<dbReference type="PANTHER" id="PTHR45339:SF1">
    <property type="entry name" value="HYBRID SIGNAL TRANSDUCTION HISTIDINE KINASE J"/>
    <property type="match status" value="1"/>
</dbReference>
<dbReference type="InterPro" id="IPR004358">
    <property type="entry name" value="Sig_transdc_His_kin-like_C"/>
</dbReference>
<dbReference type="PROSITE" id="PS50109">
    <property type="entry name" value="HIS_KIN"/>
    <property type="match status" value="1"/>
</dbReference>
<dbReference type="CDD" id="cd00082">
    <property type="entry name" value="HisKA"/>
    <property type="match status" value="1"/>
</dbReference>
<keyword evidence="11" id="KW-1133">Transmembrane helix</keyword>
<evidence type="ECO:0000259" key="21">
    <source>
        <dbReference type="PROSITE" id="PS50894"/>
    </source>
</evidence>
<dbReference type="SUPFAM" id="SSF55874">
    <property type="entry name" value="ATPase domain of HSP90 chaperone/DNA topoisomerase II/histidine kinase"/>
    <property type="match status" value="1"/>
</dbReference>
<organism evidence="22 23">
    <name type="scientific">Pseudaquabacterium rugosum</name>
    <dbReference type="NCBI Taxonomy" id="2984194"/>
    <lineage>
        <taxon>Bacteria</taxon>
        <taxon>Pseudomonadati</taxon>
        <taxon>Pseudomonadota</taxon>
        <taxon>Betaproteobacteria</taxon>
        <taxon>Burkholderiales</taxon>
        <taxon>Sphaerotilaceae</taxon>
        <taxon>Pseudaquabacterium</taxon>
    </lineage>
</organism>
<dbReference type="RefSeq" id="WP_341374067.1">
    <property type="nucleotide sequence ID" value="NZ_JBBUTF010000007.1"/>
</dbReference>
<dbReference type="PROSITE" id="PS50885">
    <property type="entry name" value="HAMP"/>
    <property type="match status" value="1"/>
</dbReference>
<dbReference type="InterPro" id="IPR036890">
    <property type="entry name" value="HATPase_C_sf"/>
</dbReference>
<reference evidence="22 23" key="1">
    <citation type="submission" date="2024-04" db="EMBL/GenBank/DDBJ databases">
        <title>Novel species of the genus Ideonella isolated from streams.</title>
        <authorList>
            <person name="Lu H."/>
        </authorList>
    </citation>
    <scope>NUCLEOTIDE SEQUENCE [LARGE SCALE GENOMIC DNA]</scope>
    <source>
        <strain evidence="22 23">BYS139W</strain>
    </source>
</reference>
<feature type="coiled-coil region" evidence="16">
    <location>
        <begin position="281"/>
        <end position="322"/>
    </location>
</feature>
<evidence type="ECO:0000256" key="8">
    <source>
        <dbReference type="ARBA" id="ARBA00022741"/>
    </source>
</evidence>
<keyword evidence="4" id="KW-1003">Cell membrane</keyword>
<evidence type="ECO:0000256" key="14">
    <source>
        <dbReference type="PROSITE-ProRule" id="PRU00110"/>
    </source>
</evidence>
<dbReference type="InterPro" id="IPR036641">
    <property type="entry name" value="HPT_dom_sf"/>
</dbReference>
<evidence type="ECO:0000256" key="17">
    <source>
        <dbReference type="SAM" id="MobiDB-lite"/>
    </source>
</evidence>
<dbReference type="InterPro" id="IPR011006">
    <property type="entry name" value="CheY-like_superfamily"/>
</dbReference>
<feature type="region of interest" description="Disordered" evidence="17">
    <location>
        <begin position="1144"/>
        <end position="1182"/>
    </location>
</feature>
<dbReference type="InterPro" id="IPR001789">
    <property type="entry name" value="Sig_transdc_resp-reg_receiver"/>
</dbReference>
<evidence type="ECO:0000313" key="22">
    <source>
        <dbReference type="EMBL" id="MEK8026291.1"/>
    </source>
</evidence>
<evidence type="ECO:0000256" key="11">
    <source>
        <dbReference type="ARBA" id="ARBA00022989"/>
    </source>
</evidence>
<evidence type="ECO:0000259" key="20">
    <source>
        <dbReference type="PROSITE" id="PS50885"/>
    </source>
</evidence>
<dbReference type="PROSITE" id="PS50110">
    <property type="entry name" value="RESPONSE_REGULATORY"/>
    <property type="match status" value="2"/>
</dbReference>
<dbReference type="PROSITE" id="PS50894">
    <property type="entry name" value="HPT"/>
    <property type="match status" value="1"/>
</dbReference>
<comment type="subcellular location">
    <subcellularLocation>
        <location evidence="2">Cell membrane</location>
        <topology evidence="2">Multi-pass membrane protein</topology>
    </subcellularLocation>
</comment>
<comment type="caution">
    <text evidence="22">The sequence shown here is derived from an EMBL/GenBank/DDBJ whole genome shotgun (WGS) entry which is preliminary data.</text>
</comment>
<dbReference type="InterPro" id="IPR008207">
    <property type="entry name" value="Sig_transdc_His_kin_Hpt_dom"/>
</dbReference>
<dbReference type="PRINTS" id="PR00344">
    <property type="entry name" value="BCTRLSENSOR"/>
</dbReference>
<evidence type="ECO:0000313" key="23">
    <source>
        <dbReference type="Proteomes" id="UP001368500"/>
    </source>
</evidence>
<keyword evidence="16" id="KW-0175">Coiled coil</keyword>
<evidence type="ECO:0000256" key="9">
    <source>
        <dbReference type="ARBA" id="ARBA00022777"/>
    </source>
</evidence>
<evidence type="ECO:0000256" key="1">
    <source>
        <dbReference type="ARBA" id="ARBA00000085"/>
    </source>
</evidence>
<dbReference type="CDD" id="cd16922">
    <property type="entry name" value="HATPase_EvgS-ArcB-TorS-like"/>
    <property type="match status" value="1"/>
</dbReference>
<feature type="domain" description="HAMP" evidence="20">
    <location>
        <begin position="253"/>
        <end position="307"/>
    </location>
</feature>
<feature type="compositionally biased region" description="Low complexity" evidence="17">
    <location>
        <begin position="1034"/>
        <end position="1076"/>
    </location>
</feature>
<feature type="compositionally biased region" description="Low complexity" evidence="17">
    <location>
        <begin position="865"/>
        <end position="886"/>
    </location>
</feature>
<feature type="modified residue" description="Phosphohistidine" evidence="14">
    <location>
        <position position="953"/>
    </location>
</feature>
<dbReference type="InterPro" id="IPR036097">
    <property type="entry name" value="HisK_dim/P_sf"/>
</dbReference>
<dbReference type="CDD" id="cd00156">
    <property type="entry name" value="REC"/>
    <property type="match status" value="1"/>
</dbReference>
<dbReference type="Pfam" id="PF00072">
    <property type="entry name" value="Response_reg"/>
    <property type="match status" value="2"/>
</dbReference>
<protein>
    <recommendedName>
        <fullName evidence="3">histidine kinase</fullName>
        <ecNumber evidence="3">2.7.13.3</ecNumber>
    </recommendedName>
</protein>
<dbReference type="Gene3D" id="3.30.565.10">
    <property type="entry name" value="Histidine kinase-like ATPase, C-terminal domain"/>
    <property type="match status" value="1"/>
</dbReference>
<feature type="domain" description="HPt" evidence="21">
    <location>
        <begin position="914"/>
        <end position="1014"/>
    </location>
</feature>
<evidence type="ECO:0000256" key="15">
    <source>
        <dbReference type="PROSITE-ProRule" id="PRU00169"/>
    </source>
</evidence>
<dbReference type="Proteomes" id="UP001368500">
    <property type="component" value="Unassembled WGS sequence"/>
</dbReference>
<comment type="catalytic activity">
    <reaction evidence="1">
        <text>ATP + protein L-histidine = ADP + protein N-phospho-L-histidine.</text>
        <dbReference type="EC" id="2.7.13.3"/>
    </reaction>
</comment>
<evidence type="ECO:0000256" key="13">
    <source>
        <dbReference type="ARBA" id="ARBA00023136"/>
    </source>
</evidence>
<keyword evidence="5 15" id="KW-0597">Phosphoprotein</keyword>
<keyword evidence="12" id="KW-0902">Two-component regulatory system</keyword>
<evidence type="ECO:0000256" key="7">
    <source>
        <dbReference type="ARBA" id="ARBA00022692"/>
    </source>
</evidence>
<evidence type="ECO:0000256" key="4">
    <source>
        <dbReference type="ARBA" id="ARBA00022475"/>
    </source>
</evidence>
<evidence type="ECO:0000256" key="6">
    <source>
        <dbReference type="ARBA" id="ARBA00022679"/>
    </source>
</evidence>
<keyword evidence="10" id="KW-0067">ATP-binding</keyword>
<dbReference type="SMART" id="SM00304">
    <property type="entry name" value="HAMP"/>
    <property type="match status" value="1"/>
</dbReference>
<dbReference type="InterPro" id="IPR003660">
    <property type="entry name" value="HAMP_dom"/>
</dbReference>
<evidence type="ECO:0000259" key="19">
    <source>
        <dbReference type="PROSITE" id="PS50110"/>
    </source>
</evidence>
<feature type="domain" description="Histidine kinase" evidence="18">
    <location>
        <begin position="336"/>
        <end position="577"/>
    </location>
</feature>
<evidence type="ECO:0000259" key="18">
    <source>
        <dbReference type="PROSITE" id="PS50109"/>
    </source>
</evidence>
<dbReference type="Pfam" id="PF00512">
    <property type="entry name" value="HisKA"/>
    <property type="match status" value="1"/>
</dbReference>
<dbReference type="PANTHER" id="PTHR45339">
    <property type="entry name" value="HYBRID SIGNAL TRANSDUCTION HISTIDINE KINASE J"/>
    <property type="match status" value="1"/>
</dbReference>
<keyword evidence="13" id="KW-0472">Membrane</keyword>
<evidence type="ECO:0000256" key="10">
    <source>
        <dbReference type="ARBA" id="ARBA00022840"/>
    </source>
</evidence>
<feature type="modified residue" description="4-aspartylphosphate" evidence="15">
    <location>
        <position position="790"/>
    </location>
</feature>
<gene>
    <name evidence="22" type="ORF">AACH11_10005</name>
</gene>
<dbReference type="Gene3D" id="1.20.120.160">
    <property type="entry name" value="HPT domain"/>
    <property type="match status" value="1"/>
</dbReference>
<accession>A0ABU9B8T4</accession>
<dbReference type="InterPro" id="IPR003594">
    <property type="entry name" value="HATPase_dom"/>
</dbReference>
<dbReference type="SUPFAM" id="SSF47226">
    <property type="entry name" value="Histidine-containing phosphotransfer domain, HPT domain"/>
    <property type="match status" value="1"/>
</dbReference>
<feature type="domain" description="Response regulatory" evidence="19">
    <location>
        <begin position="594"/>
        <end position="719"/>
    </location>
</feature>
<feature type="domain" description="Response regulatory" evidence="19">
    <location>
        <begin position="738"/>
        <end position="857"/>
    </location>
</feature>
<dbReference type="Pfam" id="PF01627">
    <property type="entry name" value="Hpt"/>
    <property type="match status" value="1"/>
</dbReference>
<evidence type="ECO:0000256" key="3">
    <source>
        <dbReference type="ARBA" id="ARBA00012438"/>
    </source>
</evidence>
<evidence type="ECO:0000256" key="5">
    <source>
        <dbReference type="ARBA" id="ARBA00022553"/>
    </source>
</evidence>
<dbReference type="SMART" id="SM00387">
    <property type="entry name" value="HATPase_c"/>
    <property type="match status" value="1"/>
</dbReference>
<keyword evidence="23" id="KW-1185">Reference proteome</keyword>
<dbReference type="Gene3D" id="3.40.50.2300">
    <property type="match status" value="2"/>
</dbReference>
<keyword evidence="8" id="KW-0547">Nucleotide-binding</keyword>
<dbReference type="EC" id="2.7.13.3" evidence="3"/>
<dbReference type="Gene3D" id="1.10.287.130">
    <property type="match status" value="1"/>
</dbReference>
<dbReference type="SUPFAM" id="SSF52172">
    <property type="entry name" value="CheY-like"/>
    <property type="match status" value="2"/>
</dbReference>
<feature type="modified residue" description="4-aspartylphosphate" evidence="15">
    <location>
        <position position="654"/>
    </location>
</feature>
<dbReference type="CDD" id="cd06225">
    <property type="entry name" value="HAMP"/>
    <property type="match status" value="1"/>
</dbReference>
<evidence type="ECO:0000256" key="12">
    <source>
        <dbReference type="ARBA" id="ARBA00023012"/>
    </source>
</evidence>
<dbReference type="SMART" id="SM00448">
    <property type="entry name" value="REC"/>
    <property type="match status" value="2"/>
</dbReference>
<dbReference type="SUPFAM" id="SSF158472">
    <property type="entry name" value="HAMP domain-like"/>
    <property type="match status" value="1"/>
</dbReference>
<keyword evidence="9" id="KW-0418">Kinase</keyword>
<feature type="region of interest" description="Disordered" evidence="17">
    <location>
        <begin position="865"/>
        <end position="896"/>
    </location>
</feature>
<dbReference type="SMART" id="SM00388">
    <property type="entry name" value="HisKA"/>
    <property type="match status" value="1"/>
</dbReference>
<dbReference type="CDD" id="cd17546">
    <property type="entry name" value="REC_hyHK_CKI1_RcsC-like"/>
    <property type="match status" value="1"/>
</dbReference>
<dbReference type="InterPro" id="IPR005467">
    <property type="entry name" value="His_kinase_dom"/>
</dbReference>
<dbReference type="Gene3D" id="6.10.340.10">
    <property type="match status" value="1"/>
</dbReference>
<keyword evidence="6" id="KW-0808">Transferase</keyword>
<evidence type="ECO:0000256" key="2">
    <source>
        <dbReference type="ARBA" id="ARBA00004651"/>
    </source>
</evidence>
<dbReference type="SUPFAM" id="SSF47384">
    <property type="entry name" value="Homodimeric domain of signal transducing histidine kinase"/>
    <property type="match status" value="1"/>
</dbReference>
<proteinExistence type="predicted"/>
<feature type="compositionally biased region" description="Low complexity" evidence="17">
    <location>
        <begin position="1017"/>
        <end position="1027"/>
    </location>
</feature>
<dbReference type="Pfam" id="PF00672">
    <property type="entry name" value="HAMP"/>
    <property type="match status" value="1"/>
</dbReference>
<sequence length="1182" mass="126561">MRLSRQSRGFFALVMCTAVANGGLLTLIQRADSRVQVALNAREAASGLTRQLVQEVDLLSQLVQGYTTTGDTRYLEIYYDILAVRDGEAPMPATEDPAQYWREMLANQRTPRSALGKSGATVRLGERFRQVGATAEELAAVNRVLEDTRELMGIEKIAFAATQGLYDRQRQQFVDDGTPDPAYARERVHDQTYAAQRARLTDSVSRLVRLIDTRTGTQVAQAHDELSRMVLSSLGLNLLLLPLLLAVSALLQRRVLRPLDRLAATARRHAQGDYEARAGLARGQTDELDDLSDALQQMAEAIRDELQRRDRHQAELAAARDVAQSAAQAKTLFLANMSHEIRTPMNAIMGMTELALRTDLDARQRDYLDKAMQASRHLLGLINDVLDFSKIEAGGLVLERTPMRLEDVLAQSIALVRQKAQDKGLELLCEILDPALLTRHAVLLGDPLRLGQVLTNLLSNAVKFTPAGQVCLSVDSEPLDALPPVAEGDGPHAGGLVPTIGLLLRVRDTGIGLSAEQTQLLFREFVQADASTTRRFGGTGLGLAITKRLVGLMGGRLEVRSQPGAGATFDVHLSLPLAERPDLPQAMPGVDALRVLVVDDQRDTRVCVQALLQRLGVGTAAGGRVACADSGTAALAQLAEASSRQLPYDLMLLDWVLPDMDGAQLLGRLRQLPDAPRVVVMTAYGSPQLQATARALGSMRQIDKPVMPEDLRRLFAEVDERPAGGGRAGAGDRLDGLRVLLVEDNEINRQLATELLAGRGARLRSADNGLEALERLRADGPGAYDVVLMDLQMPVMDGYEAVRRLRQMPAYDGLPVLAMTAHAMAGERERCIELGMQGHIAKPIDVQRLYAQLRPYVSAAAPDARPAATASSAPSAPRTPAPDASAHGADTQASALPPIPSVDTRLVLAHCDGNASLARRLLRGFARDHALGIAEWTRWVAQEDWESLRRASHTLRGLAGTLGAHTLAEAMAAVEAAVQVREAAATRQALQQADQVLARVLTDLDQVADQLGAVPVAPAAGPARTPAAGGGPEAPGSAPADPADAARGPTDRSAPAPGDTASGPPDAGPPDASARAAPDWSAFARLLADSDSAALGWWLQHGETARTTVPPVTWRQIGHALDRVDFDAALATLAQWQAHDRDMRTPAQTGAASALQPGIASTDARDDGPARATQPPPDHASV</sequence>
<name>A0ABU9B8T4_9BURK</name>
<dbReference type="EMBL" id="JBBUTF010000007">
    <property type="protein sequence ID" value="MEK8026291.1"/>
    <property type="molecule type" value="Genomic_DNA"/>
</dbReference>